<dbReference type="HOGENOM" id="CLU_037809_1_0_1"/>
<gene>
    <name evidence="4" type="primary">Dere\GG21743</name>
    <name evidence="4" type="ORF">Dere_GG21743</name>
</gene>
<keyword evidence="2" id="KW-0053">Apoptosis</keyword>
<reference evidence="4 6" key="2">
    <citation type="journal article" date="2008" name="Bioinformatics">
        <title>Assembly reconciliation.</title>
        <authorList>
            <person name="Zimin A.V."/>
            <person name="Smith D.R."/>
            <person name="Sutton G."/>
            <person name="Yorke J.A."/>
        </authorList>
    </citation>
    <scope>NUCLEOTIDE SEQUENCE [LARGE SCALE GENOMIC DNA]</scope>
    <source>
        <strain evidence="4 6">TSC#14021-0224.01</strain>
    </source>
</reference>
<evidence type="ECO:0000256" key="3">
    <source>
        <dbReference type="SAM" id="MobiDB-lite"/>
    </source>
</evidence>
<protein>
    <submittedName>
        <fullName evidence="4">Uncharacterized protein, isoform A</fullName>
    </submittedName>
    <submittedName>
        <fullName evidence="5">Uncharacterized protein, isoform B</fullName>
    </submittedName>
</protein>
<evidence type="ECO:0000256" key="1">
    <source>
        <dbReference type="ARBA" id="ARBA00009515"/>
    </source>
</evidence>
<dbReference type="KEGG" id="der:6549635"/>
<dbReference type="eggNOG" id="KOG2213">
    <property type="taxonomic scope" value="Eukaryota"/>
</dbReference>
<dbReference type="GO" id="GO:0006915">
    <property type="term" value="P:apoptotic process"/>
    <property type="evidence" value="ECO:0007669"/>
    <property type="project" value="UniProtKB-KW"/>
</dbReference>
<dbReference type="OMA" id="RCIKFLA"/>
<feature type="compositionally biased region" description="Gly residues" evidence="3">
    <location>
        <begin position="516"/>
        <end position="530"/>
    </location>
</feature>
<dbReference type="InterPro" id="IPR016024">
    <property type="entry name" value="ARM-type_fold"/>
</dbReference>
<sequence>MDNIERLYKCYEILSEAGDKISEHVDEYTEILKAVKGTSKEKRLASQFIGNFFKHFPDLADTAIDAQFDLCEDDDTQIRRQAIKDLPKLCQGNADATIRVGDTLAQLLILDDPTELQQVNNSLLAIIKLDTKSSVTGLFQQIATGDETTRERCLKFIATKLLTMGPTVITKEIEDFIVEEIKKALQDVTADEFHLCMTILGATKLGSTITGHAELVKLATEQAELNNTDTDIIAVDDEVVERFIQCATAAAPYFSKTIKSTAFVAHVCDKLLPIKTWNMIATAVSQDQIQLRLLKVFAEMITNTDKLDNASERINAVYHVLLEYMPLPKLSDEDLGDTPPSFQFSHAECLLYALHTLGKNHPNSLSFVEDAEKLKDFRARLQYLARGTQGYIKKLEEALKGKTGEELKTEENQLKQTALKTTSNINVLIRDLFHSPPIFKHDIVLSWIVPKNSKLGKRHAPITFGEKGAANGKEKDQEPEKKARASNDQKFYSPPSGKYSNKVNQNYGNNNRTRQRGGGGGSGGGGGGGYRNRRFNKY</sequence>
<dbReference type="GO" id="GO:0043066">
    <property type="term" value="P:negative regulation of apoptotic process"/>
    <property type="evidence" value="ECO:0007669"/>
    <property type="project" value="EnsemblMetazoa"/>
</dbReference>
<dbReference type="OrthoDB" id="19224at2759"/>
<evidence type="ECO:0000313" key="6">
    <source>
        <dbReference type="Proteomes" id="UP000008711"/>
    </source>
</evidence>
<dbReference type="Pfam" id="PF05918">
    <property type="entry name" value="API5"/>
    <property type="match status" value="1"/>
</dbReference>
<dbReference type="Proteomes" id="UP000008711">
    <property type="component" value="Unassembled WGS sequence"/>
</dbReference>
<name>B3NMH0_DROER</name>
<dbReference type="EMBL" id="CH954179">
    <property type="protein sequence ID" value="KQS61963.1"/>
    <property type="molecule type" value="Genomic_DNA"/>
</dbReference>
<dbReference type="GO" id="GO:0003723">
    <property type="term" value="F:RNA binding"/>
    <property type="evidence" value="ECO:0007669"/>
    <property type="project" value="TreeGrafter"/>
</dbReference>
<dbReference type="InterPro" id="IPR008383">
    <property type="entry name" value="API5"/>
</dbReference>
<feature type="compositionally biased region" description="Basic and acidic residues" evidence="3">
    <location>
        <begin position="472"/>
        <end position="487"/>
    </location>
</feature>
<evidence type="ECO:0000313" key="4">
    <source>
        <dbReference type="EMBL" id="EDV54841.1"/>
    </source>
</evidence>
<feature type="region of interest" description="Disordered" evidence="3">
    <location>
        <begin position="458"/>
        <end position="538"/>
    </location>
</feature>
<reference evidence="4" key="3">
    <citation type="submission" date="2015-11" db="EMBL/GenBank/DDBJ databases">
        <authorList>
            <consortium name="FlyBase"/>
        </authorList>
    </citation>
    <scope>NUCLEOTIDE SEQUENCE</scope>
    <source>
        <strain evidence="4">TSC#14021-0224.01</strain>
    </source>
</reference>
<accession>B3NMH0</accession>
<reference evidence="4 6" key="1">
    <citation type="journal article" date="2007" name="Nature">
        <title>Evolution of genes and genomes on the Drosophila phylogeny.</title>
        <authorList>
            <consortium name="Drosophila 12 Genomes Consortium"/>
            <person name="Clark A.G."/>
            <person name="Eisen M.B."/>
            <person name="Smith D.R."/>
            <person name="Bergman C.M."/>
            <person name="Oliver B."/>
            <person name="Markow T.A."/>
            <person name="Kaufman T.C."/>
            <person name="Kellis M."/>
            <person name="Gelbart W."/>
            <person name="Iyer V.N."/>
            <person name="Pollard D.A."/>
            <person name="Sackton T.B."/>
            <person name="Larracuente A.M."/>
            <person name="Singh N.D."/>
            <person name="Abad J.P."/>
            <person name="Abt D.N."/>
            <person name="Adryan B."/>
            <person name="Aguade M."/>
            <person name="Akashi H."/>
            <person name="Anderson W.W."/>
            <person name="Aquadro C.F."/>
            <person name="Ardell D.H."/>
            <person name="Arguello R."/>
            <person name="Artieri C.G."/>
            <person name="Barbash D.A."/>
            <person name="Barker D."/>
            <person name="Barsanti P."/>
            <person name="Batterham P."/>
            <person name="Batzoglou S."/>
            <person name="Begun D."/>
            <person name="Bhutkar A."/>
            <person name="Blanco E."/>
            <person name="Bosak S.A."/>
            <person name="Bradley R.K."/>
            <person name="Brand A.D."/>
            <person name="Brent M.R."/>
            <person name="Brooks A.N."/>
            <person name="Brown R.H."/>
            <person name="Butlin R.K."/>
            <person name="Caggese C."/>
            <person name="Calvi B.R."/>
            <person name="Bernardo de Carvalho A."/>
            <person name="Caspi A."/>
            <person name="Castrezana S."/>
            <person name="Celniker S.E."/>
            <person name="Chang J.L."/>
            <person name="Chapple C."/>
            <person name="Chatterji S."/>
            <person name="Chinwalla A."/>
            <person name="Civetta A."/>
            <person name="Clifton S.W."/>
            <person name="Comeron J.M."/>
            <person name="Costello J.C."/>
            <person name="Coyne J.A."/>
            <person name="Daub J."/>
            <person name="David R.G."/>
            <person name="Delcher A.L."/>
            <person name="Delehaunty K."/>
            <person name="Do C.B."/>
            <person name="Ebling H."/>
            <person name="Edwards K."/>
            <person name="Eickbush T."/>
            <person name="Evans J.D."/>
            <person name="Filipski A."/>
            <person name="Findeiss S."/>
            <person name="Freyhult E."/>
            <person name="Fulton L."/>
            <person name="Fulton R."/>
            <person name="Garcia A.C."/>
            <person name="Gardiner A."/>
            <person name="Garfield D.A."/>
            <person name="Garvin B.E."/>
            <person name="Gibson G."/>
            <person name="Gilbert D."/>
            <person name="Gnerre S."/>
            <person name="Godfrey J."/>
            <person name="Good R."/>
            <person name="Gotea V."/>
            <person name="Gravely B."/>
            <person name="Greenberg A.J."/>
            <person name="Griffiths-Jones S."/>
            <person name="Gross S."/>
            <person name="Guigo R."/>
            <person name="Gustafson E.A."/>
            <person name="Haerty W."/>
            <person name="Hahn M.W."/>
            <person name="Halligan D.L."/>
            <person name="Halpern A.L."/>
            <person name="Halter G.M."/>
            <person name="Han M.V."/>
            <person name="Heger A."/>
            <person name="Hillier L."/>
            <person name="Hinrichs A.S."/>
            <person name="Holmes I."/>
            <person name="Hoskins R.A."/>
            <person name="Hubisz M.J."/>
            <person name="Hultmark D."/>
            <person name="Huntley M.A."/>
            <person name="Jaffe D.B."/>
            <person name="Jagadeeshan S."/>
            <person name="Jeck W.R."/>
            <person name="Johnson J."/>
            <person name="Jones C.D."/>
            <person name="Jordan W.C."/>
            <person name="Karpen G.H."/>
            <person name="Kataoka E."/>
            <person name="Keightley P.D."/>
            <person name="Kheradpour P."/>
            <person name="Kirkness E.F."/>
            <person name="Koerich L.B."/>
            <person name="Kristiansen K."/>
            <person name="Kudrna D."/>
            <person name="Kulathinal R.J."/>
            <person name="Kumar S."/>
            <person name="Kwok R."/>
            <person name="Lander E."/>
            <person name="Langley C.H."/>
            <person name="Lapoint R."/>
            <person name="Lazzaro B.P."/>
            <person name="Lee S.J."/>
            <person name="Levesque L."/>
            <person name="Li R."/>
            <person name="Lin C.F."/>
            <person name="Lin M.F."/>
            <person name="Lindblad-Toh K."/>
            <person name="Llopart A."/>
            <person name="Long M."/>
            <person name="Low L."/>
            <person name="Lozovsky E."/>
            <person name="Lu J."/>
            <person name="Luo M."/>
            <person name="Machado C.A."/>
            <person name="Makalowski W."/>
            <person name="Marzo M."/>
            <person name="Matsuda M."/>
            <person name="Matzkin L."/>
            <person name="McAllister B."/>
            <person name="McBride C.S."/>
            <person name="McKernan B."/>
            <person name="McKernan K."/>
            <person name="Mendez-Lago M."/>
            <person name="Minx P."/>
            <person name="Mollenhauer M.U."/>
            <person name="Montooth K."/>
            <person name="Mount S.M."/>
            <person name="Mu X."/>
            <person name="Myers E."/>
            <person name="Negre B."/>
            <person name="Newfeld S."/>
            <person name="Nielsen R."/>
            <person name="Noor M.A."/>
            <person name="O'Grady P."/>
            <person name="Pachter L."/>
            <person name="Papaceit M."/>
            <person name="Parisi M.J."/>
            <person name="Parisi M."/>
            <person name="Parts L."/>
            <person name="Pedersen J.S."/>
            <person name="Pesole G."/>
            <person name="Phillippy A.M."/>
            <person name="Ponting C.P."/>
            <person name="Pop M."/>
            <person name="Porcelli D."/>
            <person name="Powell J.R."/>
            <person name="Prohaska S."/>
            <person name="Pruitt K."/>
            <person name="Puig M."/>
            <person name="Quesneville H."/>
            <person name="Ram K.R."/>
            <person name="Rand D."/>
            <person name="Rasmussen M.D."/>
            <person name="Reed L.K."/>
            <person name="Reenan R."/>
            <person name="Reily A."/>
            <person name="Remington K.A."/>
            <person name="Rieger T.T."/>
            <person name="Ritchie M.G."/>
            <person name="Robin C."/>
            <person name="Rogers Y.H."/>
            <person name="Rohde C."/>
            <person name="Rozas J."/>
            <person name="Rubenfield M.J."/>
            <person name="Ruiz A."/>
            <person name="Russo S."/>
            <person name="Salzberg S.L."/>
            <person name="Sanchez-Gracia A."/>
            <person name="Saranga D.J."/>
            <person name="Sato H."/>
            <person name="Schaeffer S.W."/>
            <person name="Schatz M.C."/>
            <person name="Schlenke T."/>
            <person name="Schwartz R."/>
            <person name="Segarra C."/>
            <person name="Singh R.S."/>
            <person name="Sirot L."/>
            <person name="Sirota M."/>
            <person name="Sisneros N.B."/>
            <person name="Smith C.D."/>
            <person name="Smith T.F."/>
            <person name="Spieth J."/>
            <person name="Stage D.E."/>
            <person name="Stark A."/>
            <person name="Stephan W."/>
            <person name="Strausberg R.L."/>
            <person name="Strempel S."/>
            <person name="Sturgill D."/>
            <person name="Sutton G."/>
            <person name="Sutton G.G."/>
            <person name="Tao W."/>
            <person name="Teichmann S."/>
            <person name="Tobari Y.N."/>
            <person name="Tomimura Y."/>
            <person name="Tsolas J.M."/>
            <person name="Valente V.L."/>
            <person name="Venter E."/>
            <person name="Venter J.C."/>
            <person name="Vicario S."/>
            <person name="Vieira F.G."/>
            <person name="Vilella A.J."/>
            <person name="Villasante A."/>
            <person name="Walenz B."/>
            <person name="Wang J."/>
            <person name="Wasserman M."/>
            <person name="Watts T."/>
            <person name="Wilson D."/>
            <person name="Wilson R.K."/>
            <person name="Wing R.A."/>
            <person name="Wolfner M.F."/>
            <person name="Wong A."/>
            <person name="Wong G.K."/>
            <person name="Wu C.I."/>
            <person name="Wu G."/>
            <person name="Yamamoto D."/>
            <person name="Yang H.P."/>
            <person name="Yang S.P."/>
            <person name="Yorke J.A."/>
            <person name="Yoshida K."/>
            <person name="Zdobnov E."/>
            <person name="Zhang P."/>
            <person name="Zhang Y."/>
            <person name="Zimin A.V."/>
            <person name="Baldwin J."/>
            <person name="Abdouelleil A."/>
            <person name="Abdulkadir J."/>
            <person name="Abebe A."/>
            <person name="Abera B."/>
            <person name="Abreu J."/>
            <person name="Acer S.C."/>
            <person name="Aftuck L."/>
            <person name="Alexander A."/>
            <person name="An P."/>
            <person name="Anderson E."/>
            <person name="Anderson S."/>
            <person name="Arachi H."/>
            <person name="Azer M."/>
            <person name="Bachantsang P."/>
            <person name="Barry A."/>
            <person name="Bayul T."/>
            <person name="Berlin A."/>
            <person name="Bessette D."/>
            <person name="Bloom T."/>
            <person name="Blye J."/>
            <person name="Boguslavskiy L."/>
            <person name="Bonnet C."/>
            <person name="Boukhgalter B."/>
            <person name="Bourzgui I."/>
            <person name="Brown A."/>
            <person name="Cahill P."/>
            <person name="Channer S."/>
            <person name="Cheshatsang Y."/>
            <person name="Chuda L."/>
            <person name="Citroen M."/>
            <person name="Collymore A."/>
            <person name="Cooke P."/>
            <person name="Costello M."/>
            <person name="D'Aco K."/>
            <person name="Daza R."/>
            <person name="De Haan G."/>
            <person name="DeGray S."/>
            <person name="DeMaso C."/>
            <person name="Dhargay N."/>
            <person name="Dooley K."/>
            <person name="Dooley E."/>
            <person name="Doricent M."/>
            <person name="Dorje P."/>
            <person name="Dorjee K."/>
            <person name="Dupes A."/>
            <person name="Elong R."/>
            <person name="Falk J."/>
            <person name="Farina A."/>
            <person name="Faro S."/>
            <person name="Ferguson D."/>
            <person name="Fisher S."/>
            <person name="Foley C.D."/>
            <person name="Franke A."/>
            <person name="Friedrich D."/>
            <person name="Gadbois L."/>
            <person name="Gearin G."/>
            <person name="Gearin C.R."/>
            <person name="Giannoukos G."/>
            <person name="Goode T."/>
            <person name="Graham J."/>
            <person name="Grandbois E."/>
            <person name="Grewal S."/>
            <person name="Gyaltsen K."/>
            <person name="Hafez N."/>
            <person name="Hagos B."/>
            <person name="Hall J."/>
            <person name="Henson C."/>
            <person name="Hollinger A."/>
            <person name="Honan T."/>
            <person name="Huard M.D."/>
            <person name="Hughes L."/>
            <person name="Hurhula B."/>
            <person name="Husby M.E."/>
            <person name="Kamat A."/>
            <person name="Kanga B."/>
            <person name="Kashin S."/>
            <person name="Khazanovich D."/>
            <person name="Kisner P."/>
            <person name="Lance K."/>
            <person name="Lara M."/>
            <person name="Lee W."/>
            <person name="Lennon N."/>
            <person name="Letendre F."/>
            <person name="LeVine R."/>
            <person name="Lipovsky A."/>
            <person name="Liu X."/>
            <person name="Liu J."/>
            <person name="Liu S."/>
            <person name="Lokyitsang T."/>
            <person name="Lokyitsang Y."/>
            <person name="Lubonja R."/>
            <person name="Lui A."/>
            <person name="MacDonald P."/>
            <person name="Magnisalis V."/>
            <person name="Maru K."/>
            <person name="Matthews C."/>
            <person name="McCusker W."/>
            <person name="McDonough S."/>
            <person name="Mehta T."/>
            <person name="Meldrim J."/>
            <person name="Meneus L."/>
            <person name="Mihai O."/>
            <person name="Mihalev A."/>
            <person name="Mihova T."/>
            <person name="Mittelman R."/>
            <person name="Mlenga V."/>
            <person name="Montmayeur A."/>
            <person name="Mulrain L."/>
            <person name="Navidi A."/>
            <person name="Naylor J."/>
            <person name="Negash T."/>
            <person name="Nguyen T."/>
            <person name="Nguyen N."/>
            <person name="Nicol R."/>
            <person name="Norbu C."/>
            <person name="Norbu N."/>
            <person name="Novod N."/>
            <person name="O'Neill B."/>
            <person name="Osman S."/>
            <person name="Markiewicz E."/>
            <person name="Oyono O.L."/>
            <person name="Patti C."/>
            <person name="Phunkhang P."/>
            <person name="Pierre F."/>
            <person name="Priest M."/>
            <person name="Raghuraman S."/>
            <person name="Rege F."/>
            <person name="Reyes R."/>
            <person name="Rise C."/>
            <person name="Rogov P."/>
            <person name="Ross K."/>
            <person name="Ryan E."/>
            <person name="Settipalli S."/>
            <person name="Shea T."/>
            <person name="Sherpa N."/>
            <person name="Shi L."/>
            <person name="Shih D."/>
            <person name="Sparrow T."/>
            <person name="Spaulding J."/>
            <person name="Stalker J."/>
            <person name="Stange-Thomann N."/>
            <person name="Stavropoulos S."/>
            <person name="Stone C."/>
            <person name="Strader C."/>
            <person name="Tesfaye S."/>
            <person name="Thomson T."/>
            <person name="Thoulutsang Y."/>
            <person name="Thoulutsang D."/>
            <person name="Topham K."/>
            <person name="Topping I."/>
            <person name="Tsamla T."/>
            <person name="Vassiliev H."/>
            <person name="Vo A."/>
            <person name="Wangchuk T."/>
            <person name="Wangdi T."/>
            <person name="Weiand M."/>
            <person name="Wilkinson J."/>
            <person name="Wilson A."/>
            <person name="Yadav S."/>
            <person name="Young G."/>
            <person name="Yu Q."/>
            <person name="Zembek L."/>
            <person name="Zhong D."/>
            <person name="Zimmer A."/>
            <person name="Zwirko Z."/>
            <person name="Jaffe D.B."/>
            <person name="Alvarez P."/>
            <person name="Brockman W."/>
            <person name="Butler J."/>
            <person name="Chin C."/>
            <person name="Gnerre S."/>
            <person name="Grabherr M."/>
            <person name="Kleber M."/>
            <person name="Mauceli E."/>
            <person name="MacCallum I."/>
        </authorList>
    </citation>
    <scope>NUCLEOTIDE SEQUENCE [LARGE SCALE GENOMIC DNA]</scope>
    <source>
        <strain evidence="4 6">TSC#14021-0224.01</strain>
    </source>
</reference>
<dbReference type="SUPFAM" id="SSF48371">
    <property type="entry name" value="ARM repeat"/>
    <property type="match status" value="1"/>
</dbReference>
<keyword evidence="6" id="KW-1185">Reference proteome</keyword>
<evidence type="ECO:0000313" key="5">
    <source>
        <dbReference type="EMBL" id="KQS61963.1"/>
    </source>
</evidence>
<dbReference type="PANTHER" id="PTHR12758:SF19">
    <property type="entry name" value="APOPTOSIS INHIBITOR 5"/>
    <property type="match status" value="1"/>
</dbReference>
<dbReference type="PANTHER" id="PTHR12758">
    <property type="entry name" value="APOPTOSIS INHIBITOR 5-RELATED"/>
    <property type="match status" value="1"/>
</dbReference>
<evidence type="ECO:0000256" key="2">
    <source>
        <dbReference type="ARBA" id="ARBA00022703"/>
    </source>
</evidence>
<proteinExistence type="inferred from homology"/>
<organism evidence="4 6">
    <name type="scientific">Drosophila erecta</name>
    <name type="common">Fruit fly</name>
    <dbReference type="NCBI Taxonomy" id="7220"/>
    <lineage>
        <taxon>Eukaryota</taxon>
        <taxon>Metazoa</taxon>
        <taxon>Ecdysozoa</taxon>
        <taxon>Arthropoda</taxon>
        <taxon>Hexapoda</taxon>
        <taxon>Insecta</taxon>
        <taxon>Pterygota</taxon>
        <taxon>Neoptera</taxon>
        <taxon>Endopterygota</taxon>
        <taxon>Diptera</taxon>
        <taxon>Brachycera</taxon>
        <taxon>Muscomorpha</taxon>
        <taxon>Ephydroidea</taxon>
        <taxon>Drosophilidae</taxon>
        <taxon>Drosophila</taxon>
        <taxon>Sophophora</taxon>
    </lineage>
</organism>
<dbReference type="EMBL" id="CH954179">
    <property type="protein sequence ID" value="EDV54841.1"/>
    <property type="molecule type" value="Genomic_DNA"/>
</dbReference>
<comment type="similarity">
    <text evidence="1">Belongs to the API5 family.</text>
</comment>
<dbReference type="AlphaFoldDB" id="B3NMH0"/>
<dbReference type="GO" id="GO:0005634">
    <property type="term" value="C:nucleus"/>
    <property type="evidence" value="ECO:0007669"/>
    <property type="project" value="TreeGrafter"/>
</dbReference>